<name>A0A087T9E0_STEMI</name>
<proteinExistence type="predicted"/>
<evidence type="ECO:0000313" key="2">
    <source>
        <dbReference type="Proteomes" id="UP000054359"/>
    </source>
</evidence>
<dbReference type="PANTHER" id="PTHR11695:SF294">
    <property type="entry name" value="RETICULON-4-INTERACTING PROTEIN 1, MITOCHONDRIAL"/>
    <property type="match status" value="1"/>
</dbReference>
<dbReference type="Proteomes" id="UP000054359">
    <property type="component" value="Unassembled WGS sequence"/>
</dbReference>
<protein>
    <submittedName>
        <fullName evidence="1">Reticulon-4-interacting protein 1, mitochondrial</fullName>
    </submittedName>
</protein>
<dbReference type="OrthoDB" id="48317at2759"/>
<organism evidence="1 2">
    <name type="scientific">Stegodyphus mimosarum</name>
    <name type="common">African social velvet spider</name>
    <dbReference type="NCBI Taxonomy" id="407821"/>
    <lineage>
        <taxon>Eukaryota</taxon>
        <taxon>Metazoa</taxon>
        <taxon>Ecdysozoa</taxon>
        <taxon>Arthropoda</taxon>
        <taxon>Chelicerata</taxon>
        <taxon>Arachnida</taxon>
        <taxon>Araneae</taxon>
        <taxon>Araneomorphae</taxon>
        <taxon>Entelegynae</taxon>
        <taxon>Eresoidea</taxon>
        <taxon>Eresidae</taxon>
        <taxon>Stegodyphus</taxon>
    </lineage>
</organism>
<reference evidence="1 2" key="1">
    <citation type="submission" date="2013-11" db="EMBL/GenBank/DDBJ databases">
        <title>Genome sequencing of Stegodyphus mimosarum.</title>
        <authorList>
            <person name="Bechsgaard J."/>
        </authorList>
    </citation>
    <scope>NUCLEOTIDE SEQUENCE [LARGE SCALE GENOMIC DNA]</scope>
</reference>
<dbReference type="GO" id="GO:0005739">
    <property type="term" value="C:mitochondrion"/>
    <property type="evidence" value="ECO:0007669"/>
    <property type="project" value="TreeGrafter"/>
</dbReference>
<dbReference type="InterPro" id="IPR011032">
    <property type="entry name" value="GroES-like_sf"/>
</dbReference>
<dbReference type="PANTHER" id="PTHR11695">
    <property type="entry name" value="ALCOHOL DEHYDROGENASE RELATED"/>
    <property type="match status" value="1"/>
</dbReference>
<dbReference type="EMBL" id="KK114116">
    <property type="protein sequence ID" value="KFM61729.1"/>
    <property type="molecule type" value="Genomic_DNA"/>
</dbReference>
<dbReference type="SUPFAM" id="SSF50129">
    <property type="entry name" value="GroES-like"/>
    <property type="match status" value="1"/>
</dbReference>
<dbReference type="InterPro" id="IPR050700">
    <property type="entry name" value="YIM1/Zinc_Alcohol_DH_Fams"/>
</dbReference>
<accession>A0A087T9E0</accession>
<sequence length="106" mass="11695">MLQTQILKKYALPVRCYHCLIQTRGIKTMKAWQAFEYGGPENLQLNTMAVTPAITSPMDILVKVHAASMNPLDIRMLEGYGASAFNAVKKITKCSLAPPEFPLTPG</sequence>
<gene>
    <name evidence="1" type="ORF">X975_21725</name>
</gene>
<dbReference type="STRING" id="407821.A0A087T9E0"/>
<keyword evidence="2" id="KW-1185">Reference proteome</keyword>
<feature type="non-terminal residue" evidence="1">
    <location>
        <position position="106"/>
    </location>
</feature>
<dbReference type="Gene3D" id="3.90.180.10">
    <property type="entry name" value="Medium-chain alcohol dehydrogenases, catalytic domain"/>
    <property type="match status" value="1"/>
</dbReference>
<dbReference type="AlphaFoldDB" id="A0A087T9E0"/>
<evidence type="ECO:0000313" key="1">
    <source>
        <dbReference type="EMBL" id="KFM61729.1"/>
    </source>
</evidence>